<proteinExistence type="predicted"/>
<dbReference type="Pfam" id="PF07929">
    <property type="entry name" value="PRiA4_ORF3"/>
    <property type="match status" value="1"/>
</dbReference>
<evidence type="ECO:0000313" key="2">
    <source>
        <dbReference type="EMBL" id="WZF89723.1"/>
    </source>
</evidence>
<protein>
    <submittedName>
        <fullName evidence="2">Plasmid pRiA4b ORF-3 family protein</fullName>
    </submittedName>
</protein>
<sequence length="469" mass="53282">MPQPTNKAYQLKVSLLGAQPPIWRRLLIAPDTTFQDLHRIIQLAMGWQACHLHMFQAGDDRLIGDPAEDFDGMLNFQDETMVAVSAVLNKEGQALTYDYDFGDSWEHEVRLEKVLPGDQGEPLPRCIKAVRQCPPEDVGGLPGFYDFLEAMEDAAHPEHVAVREWIGGEWFEPEFVDLDDINQALAERDALFSETESEPDIPPARDFFGLSPSQVHELLQNPLNCPSVFKPLINAEAVNRELDTAPVIRMTKVLVEAMKGKGIRLTGKGNLPLKQVKAMIEAGGEEIVAPMARYSPIRSEEHVLAVILTRVLLEIAGYTKKQKGVLSLKKTAETRLEKKGWLMVYRDLLSTAFTRLSWASMDHYDGLDEIQYTAPFCFWLLSEKGEQWRPVDDYLEDMLKAFPRLPLAAYPVVYMSDEEQARSALRSRMLTLYQLLGLIELDPEHARLRDEGEQRMRRTGLFEGLFVRI</sequence>
<reference evidence="2 3" key="1">
    <citation type="submission" date="2022-07" db="EMBL/GenBank/DDBJ databases">
        <title>A copper resistant bacterium isolated from sediment samples of deep sea hydrothermal areas.</title>
        <authorList>
            <person name="Zeng X."/>
        </authorList>
    </citation>
    <scope>NUCLEOTIDE SEQUENCE [LARGE SCALE GENOMIC DNA]</scope>
    <source>
        <strain evidence="3">CuT 6</strain>
    </source>
</reference>
<dbReference type="PANTHER" id="PTHR41878">
    <property type="entry name" value="LEXA REPRESSOR-RELATED"/>
    <property type="match status" value="1"/>
</dbReference>
<dbReference type="InterPro" id="IPR024047">
    <property type="entry name" value="MM3350-like_sf"/>
</dbReference>
<name>A0ABZ2W4N8_9GAMM</name>
<dbReference type="Gene3D" id="3.10.290.30">
    <property type="entry name" value="MM3350-like"/>
    <property type="match status" value="1"/>
</dbReference>
<dbReference type="SUPFAM" id="SSF159941">
    <property type="entry name" value="MM3350-like"/>
    <property type="match status" value="1"/>
</dbReference>
<dbReference type="InterPro" id="IPR012912">
    <property type="entry name" value="Plasmid_pRiA4b_Orf3-like"/>
</dbReference>
<accession>A0ABZ2W4N8</accession>
<dbReference type="PANTHER" id="PTHR41878:SF1">
    <property type="entry name" value="TNPR PROTEIN"/>
    <property type="match status" value="1"/>
</dbReference>
<evidence type="ECO:0000313" key="3">
    <source>
        <dbReference type="Proteomes" id="UP001475781"/>
    </source>
</evidence>
<organism evidence="2 3">
    <name type="scientific">Marinobacter metalliresistant</name>
    <dbReference type="NCBI Taxonomy" id="2961995"/>
    <lineage>
        <taxon>Bacteria</taxon>
        <taxon>Pseudomonadati</taxon>
        <taxon>Pseudomonadota</taxon>
        <taxon>Gammaproteobacteria</taxon>
        <taxon>Pseudomonadales</taxon>
        <taxon>Marinobacteraceae</taxon>
        <taxon>Marinobacter</taxon>
    </lineage>
</organism>
<dbReference type="RefSeq" id="WP_341582274.1">
    <property type="nucleotide sequence ID" value="NZ_CP101118.1"/>
</dbReference>
<keyword evidence="3" id="KW-1185">Reference proteome</keyword>
<feature type="domain" description="Plasmid pRiA4b Orf3-like" evidence="1">
    <location>
        <begin position="7"/>
        <end position="179"/>
    </location>
</feature>
<dbReference type="EMBL" id="CP101118">
    <property type="protein sequence ID" value="WZF89723.1"/>
    <property type="molecule type" value="Genomic_DNA"/>
</dbReference>
<evidence type="ECO:0000259" key="1">
    <source>
        <dbReference type="Pfam" id="PF07929"/>
    </source>
</evidence>
<gene>
    <name evidence="2" type="ORF">NLK58_05865</name>
</gene>
<dbReference type="Proteomes" id="UP001475781">
    <property type="component" value="Chromosome"/>
</dbReference>